<proteinExistence type="predicted"/>
<dbReference type="InterPro" id="IPR050266">
    <property type="entry name" value="AB_hydrolase_sf"/>
</dbReference>
<dbReference type="InterPro" id="IPR029058">
    <property type="entry name" value="AB_hydrolase_fold"/>
</dbReference>
<dbReference type="EMBL" id="AP022614">
    <property type="protein sequence ID" value="BBZ44259.1"/>
    <property type="molecule type" value="Genomic_DNA"/>
</dbReference>
<dbReference type="SUPFAM" id="SSF53474">
    <property type="entry name" value="alpha/beta-Hydrolases"/>
    <property type="match status" value="1"/>
</dbReference>
<organism evidence="3 4">
    <name type="scientific">Mycobacterium parmense</name>
    <dbReference type="NCBI Taxonomy" id="185642"/>
    <lineage>
        <taxon>Bacteria</taxon>
        <taxon>Bacillati</taxon>
        <taxon>Actinomycetota</taxon>
        <taxon>Actinomycetes</taxon>
        <taxon>Mycobacteriales</taxon>
        <taxon>Mycobacteriaceae</taxon>
        <taxon>Mycobacterium</taxon>
        <taxon>Mycobacterium simiae complex</taxon>
    </lineage>
</organism>
<keyword evidence="1 3" id="KW-0378">Hydrolase</keyword>
<dbReference type="PANTHER" id="PTHR43798">
    <property type="entry name" value="MONOACYLGLYCEROL LIPASE"/>
    <property type="match status" value="1"/>
</dbReference>
<evidence type="ECO:0000313" key="4">
    <source>
        <dbReference type="Proteomes" id="UP000467105"/>
    </source>
</evidence>
<dbReference type="GO" id="GO:0016787">
    <property type="term" value="F:hydrolase activity"/>
    <property type="evidence" value="ECO:0007669"/>
    <property type="project" value="UniProtKB-KW"/>
</dbReference>
<dbReference type="InterPro" id="IPR000073">
    <property type="entry name" value="AB_hydrolase_1"/>
</dbReference>
<dbReference type="AlphaFoldDB" id="A0A7I7YRC4"/>
<dbReference type="Gene3D" id="3.40.50.1820">
    <property type="entry name" value="alpha/beta hydrolase"/>
    <property type="match status" value="1"/>
</dbReference>
<gene>
    <name evidence="3" type="ORF">MPRM_15400</name>
</gene>
<keyword evidence="4" id="KW-1185">Reference proteome</keyword>
<dbReference type="Pfam" id="PF00561">
    <property type="entry name" value="Abhydrolase_1"/>
    <property type="match status" value="1"/>
</dbReference>
<feature type="domain" description="AB hydrolase-1" evidence="2">
    <location>
        <begin position="39"/>
        <end position="279"/>
    </location>
</feature>
<sequence length="298" mass="32840">MTYVTHSSEPSAVAERDVREIDTAKGTLRYYDCGPHARPVLLFLHGSGPGVTGWRNFRGVLPTFAEHFRCLILEFPGFGVSDDFGGHPMVDAFGAVSPLLDALDVERVHIVGNSMGGGVGINFATRNPDRVGRLVTIGGVGTNIFSPSPSEGIRLLQEFVEDPTRQRLVDWLKSMVYDQALITDELIDERWQLATDPDTLAAARRMYGKAAFSAMNAAMAASDRPQPWAVMHKLTAPTLLTWGRDDRVSPPDMALLPMRTIPHAELHIFPNSGHWAMIEAREAFESTVLAFLSRGRQD</sequence>
<evidence type="ECO:0000259" key="2">
    <source>
        <dbReference type="Pfam" id="PF00561"/>
    </source>
</evidence>
<dbReference type="GO" id="GO:0016020">
    <property type="term" value="C:membrane"/>
    <property type="evidence" value="ECO:0007669"/>
    <property type="project" value="TreeGrafter"/>
</dbReference>
<dbReference type="Proteomes" id="UP000467105">
    <property type="component" value="Chromosome"/>
</dbReference>
<evidence type="ECO:0000313" key="3">
    <source>
        <dbReference type="EMBL" id="BBZ44259.1"/>
    </source>
</evidence>
<protein>
    <submittedName>
        <fullName evidence="3">Alpha/beta hydrolase</fullName>
    </submittedName>
</protein>
<reference evidence="3 4" key="1">
    <citation type="journal article" date="2019" name="Emerg. Microbes Infect.">
        <title>Comprehensive subspecies identification of 175 nontuberculous mycobacteria species based on 7547 genomic profiles.</title>
        <authorList>
            <person name="Matsumoto Y."/>
            <person name="Kinjo T."/>
            <person name="Motooka D."/>
            <person name="Nabeya D."/>
            <person name="Jung N."/>
            <person name="Uechi K."/>
            <person name="Horii T."/>
            <person name="Iida T."/>
            <person name="Fujita J."/>
            <person name="Nakamura S."/>
        </authorList>
    </citation>
    <scope>NUCLEOTIDE SEQUENCE [LARGE SCALE GENOMIC DNA]</scope>
    <source>
        <strain evidence="3 4">JCM 14742</strain>
    </source>
</reference>
<dbReference type="PANTHER" id="PTHR43798:SF31">
    <property type="entry name" value="AB HYDROLASE SUPERFAMILY PROTEIN YCLE"/>
    <property type="match status" value="1"/>
</dbReference>
<name>A0A7I7YRC4_9MYCO</name>
<evidence type="ECO:0000256" key="1">
    <source>
        <dbReference type="ARBA" id="ARBA00022801"/>
    </source>
</evidence>
<accession>A0A7I7YRC4</accession>
<dbReference type="PRINTS" id="PR00111">
    <property type="entry name" value="ABHYDROLASE"/>
</dbReference>